<evidence type="ECO:0000313" key="3">
    <source>
        <dbReference type="Proteomes" id="UP001221686"/>
    </source>
</evidence>
<feature type="region of interest" description="Disordered" evidence="1">
    <location>
        <begin position="169"/>
        <end position="197"/>
    </location>
</feature>
<sequence>MAVYEPDRGRIVLRVVYDGPGRAGKTTNVEQLAGIFGDRPGNELLVHPAATGRTIFFDWFSFDGGMIDGHPLQVQVVTVPGHKSLEPRRAHILHTAERLTGQFGLNAITGRAGSAQELRASLERIETSRVGRCAPERRKDDEVRAEVQAGLADAGRVVYIGSHELTHQRVAGDRAEPGTRGRTALQQSFSDMSEKDT</sequence>
<name>A0ABT5DT92_9BACT</name>
<dbReference type="Proteomes" id="UP001221686">
    <property type="component" value="Unassembled WGS sequence"/>
</dbReference>
<comment type="caution">
    <text evidence="2">The sequence shown here is derived from an EMBL/GenBank/DDBJ whole genome shotgun (WGS) entry which is preliminary data.</text>
</comment>
<protein>
    <submittedName>
        <fullName evidence="2">Uncharacterized protein</fullName>
    </submittedName>
</protein>
<dbReference type="RefSeq" id="WP_272085352.1">
    <property type="nucleotide sequence ID" value="NZ_JAQNDL010000001.1"/>
</dbReference>
<evidence type="ECO:0000256" key="1">
    <source>
        <dbReference type="SAM" id="MobiDB-lite"/>
    </source>
</evidence>
<accession>A0ABT5DT92</accession>
<gene>
    <name evidence="2" type="ORF">POL25_08180</name>
</gene>
<reference evidence="2 3" key="1">
    <citation type="submission" date="2022-11" db="EMBL/GenBank/DDBJ databases">
        <title>Minimal conservation of predation-associated metabolite biosynthetic gene clusters underscores biosynthetic potential of Myxococcota including descriptions for ten novel species: Archangium lansinium sp. nov., Myxococcus landrumus sp. nov., Nannocystis bai.</title>
        <authorList>
            <person name="Ahearne A."/>
            <person name="Stevens C."/>
            <person name="Dowd S."/>
        </authorList>
    </citation>
    <scope>NUCLEOTIDE SEQUENCE [LARGE SCALE GENOMIC DNA]</scope>
    <source>
        <strain evidence="2 3">BB15-2</strain>
    </source>
</reference>
<dbReference type="SUPFAM" id="SSF52540">
    <property type="entry name" value="P-loop containing nucleoside triphosphate hydrolases"/>
    <property type="match status" value="1"/>
</dbReference>
<keyword evidence="3" id="KW-1185">Reference proteome</keyword>
<proteinExistence type="predicted"/>
<evidence type="ECO:0000313" key="2">
    <source>
        <dbReference type="EMBL" id="MDC0716864.1"/>
    </source>
</evidence>
<dbReference type="Gene3D" id="3.40.50.300">
    <property type="entry name" value="P-loop containing nucleotide triphosphate hydrolases"/>
    <property type="match status" value="1"/>
</dbReference>
<organism evidence="2 3">
    <name type="scientific">Nannocystis bainbridge</name>
    <dbReference type="NCBI Taxonomy" id="2995303"/>
    <lineage>
        <taxon>Bacteria</taxon>
        <taxon>Pseudomonadati</taxon>
        <taxon>Myxococcota</taxon>
        <taxon>Polyangia</taxon>
        <taxon>Nannocystales</taxon>
        <taxon>Nannocystaceae</taxon>
        <taxon>Nannocystis</taxon>
    </lineage>
</organism>
<feature type="compositionally biased region" description="Basic and acidic residues" evidence="1">
    <location>
        <begin position="169"/>
        <end position="179"/>
    </location>
</feature>
<dbReference type="EMBL" id="JAQNDL010000001">
    <property type="protein sequence ID" value="MDC0716864.1"/>
    <property type="molecule type" value="Genomic_DNA"/>
</dbReference>
<dbReference type="InterPro" id="IPR027417">
    <property type="entry name" value="P-loop_NTPase"/>
</dbReference>